<evidence type="ECO:0000259" key="12">
    <source>
        <dbReference type="Pfam" id="PF01225"/>
    </source>
</evidence>
<feature type="domain" description="Mur ligase N-terminal catalytic" evidence="12">
    <location>
        <begin position="27"/>
        <end position="73"/>
    </location>
</feature>
<name>A0A967C6T8_9PROT</name>
<comment type="function">
    <text evidence="10 11">Involved in cell wall formation. Catalyzes the final step in the synthesis of UDP-N-acetylmuramoyl-pentapeptide, the precursor of murein.</text>
</comment>
<comment type="similarity">
    <text evidence="10">Belongs to the MurCDEF family. MurF subfamily.</text>
</comment>
<dbReference type="Gene3D" id="3.40.1390.10">
    <property type="entry name" value="MurE/MurF, N-terminal domain"/>
    <property type="match status" value="1"/>
</dbReference>
<evidence type="ECO:0000256" key="2">
    <source>
        <dbReference type="ARBA" id="ARBA00022598"/>
    </source>
</evidence>
<proteinExistence type="inferred from homology"/>
<evidence type="ECO:0000259" key="13">
    <source>
        <dbReference type="Pfam" id="PF02875"/>
    </source>
</evidence>
<dbReference type="InterPro" id="IPR005863">
    <property type="entry name" value="UDP-N-AcMur_synth"/>
</dbReference>
<dbReference type="GO" id="GO:0005524">
    <property type="term" value="F:ATP binding"/>
    <property type="evidence" value="ECO:0007669"/>
    <property type="project" value="UniProtKB-UniRule"/>
</dbReference>
<keyword evidence="7 10" id="KW-0573">Peptidoglycan synthesis</keyword>
<evidence type="ECO:0000256" key="11">
    <source>
        <dbReference type="RuleBase" id="RU004136"/>
    </source>
</evidence>
<dbReference type="InterPro" id="IPR035911">
    <property type="entry name" value="MurE/MurF_N"/>
</dbReference>
<feature type="domain" description="Mur ligase C-terminal" evidence="13">
    <location>
        <begin position="331"/>
        <end position="449"/>
    </location>
</feature>
<evidence type="ECO:0000256" key="8">
    <source>
        <dbReference type="ARBA" id="ARBA00023306"/>
    </source>
</evidence>
<comment type="pathway">
    <text evidence="10 11">Cell wall biogenesis; peptidoglycan biosynthesis.</text>
</comment>
<dbReference type="InterPro" id="IPR013221">
    <property type="entry name" value="Mur_ligase_cen"/>
</dbReference>
<protein>
    <recommendedName>
        <fullName evidence="10 11">UDP-N-acetylmuramoyl-tripeptide--D-alanyl-D-alanine ligase</fullName>
        <ecNumber evidence="10 11">6.3.2.10</ecNumber>
    </recommendedName>
    <alternativeName>
        <fullName evidence="10">D-alanyl-D-alanine-adding enzyme</fullName>
    </alternativeName>
</protein>
<dbReference type="InterPro" id="IPR051046">
    <property type="entry name" value="MurCDEF_CellWall_CoF430Synth"/>
</dbReference>
<keyword evidence="4 10" id="KW-0547">Nucleotide-binding</keyword>
<evidence type="ECO:0000256" key="10">
    <source>
        <dbReference type="HAMAP-Rule" id="MF_02019"/>
    </source>
</evidence>
<dbReference type="EMBL" id="JAAQPH010000005">
    <property type="protein sequence ID" value="NIA68621.1"/>
    <property type="molecule type" value="Genomic_DNA"/>
</dbReference>
<keyword evidence="2 10" id="KW-0436">Ligase</keyword>
<evidence type="ECO:0000256" key="4">
    <source>
        <dbReference type="ARBA" id="ARBA00022741"/>
    </source>
</evidence>
<dbReference type="Gene3D" id="3.40.1190.10">
    <property type="entry name" value="Mur-like, catalytic domain"/>
    <property type="match status" value="1"/>
</dbReference>
<dbReference type="PANTHER" id="PTHR43024">
    <property type="entry name" value="UDP-N-ACETYLMURAMOYL-TRIPEPTIDE--D-ALANYL-D-ALANINE LIGASE"/>
    <property type="match status" value="1"/>
</dbReference>
<keyword evidence="6 10" id="KW-0133">Cell shape</keyword>
<dbReference type="GO" id="GO:0005737">
    <property type="term" value="C:cytoplasm"/>
    <property type="evidence" value="ECO:0007669"/>
    <property type="project" value="UniProtKB-SubCell"/>
</dbReference>
<comment type="catalytic activity">
    <reaction evidence="10 11">
        <text>D-alanyl-D-alanine + UDP-N-acetyl-alpha-D-muramoyl-L-alanyl-gamma-D-glutamyl-meso-2,6-diaminopimelate + ATP = UDP-N-acetyl-alpha-D-muramoyl-L-alanyl-gamma-D-glutamyl-meso-2,6-diaminopimeloyl-D-alanyl-D-alanine + ADP + phosphate + H(+)</text>
        <dbReference type="Rhea" id="RHEA:28374"/>
        <dbReference type="ChEBI" id="CHEBI:15378"/>
        <dbReference type="ChEBI" id="CHEBI:30616"/>
        <dbReference type="ChEBI" id="CHEBI:43474"/>
        <dbReference type="ChEBI" id="CHEBI:57822"/>
        <dbReference type="ChEBI" id="CHEBI:61386"/>
        <dbReference type="ChEBI" id="CHEBI:83905"/>
        <dbReference type="ChEBI" id="CHEBI:456216"/>
        <dbReference type="EC" id="6.3.2.10"/>
    </reaction>
</comment>
<dbReference type="HAMAP" id="MF_02019">
    <property type="entry name" value="MurF"/>
    <property type="match status" value="1"/>
</dbReference>
<evidence type="ECO:0000313" key="16">
    <source>
        <dbReference type="Proteomes" id="UP000761264"/>
    </source>
</evidence>
<dbReference type="SUPFAM" id="SSF53623">
    <property type="entry name" value="MurD-like peptide ligases, catalytic domain"/>
    <property type="match status" value="1"/>
</dbReference>
<dbReference type="NCBIfam" id="TIGR01143">
    <property type="entry name" value="murF"/>
    <property type="match status" value="1"/>
</dbReference>
<evidence type="ECO:0000256" key="5">
    <source>
        <dbReference type="ARBA" id="ARBA00022840"/>
    </source>
</evidence>
<dbReference type="GO" id="GO:0047480">
    <property type="term" value="F:UDP-N-acetylmuramoyl-tripeptide-D-alanyl-D-alanine ligase activity"/>
    <property type="evidence" value="ECO:0007669"/>
    <property type="project" value="UniProtKB-UniRule"/>
</dbReference>
<dbReference type="InterPro" id="IPR036565">
    <property type="entry name" value="Mur-like_cat_sf"/>
</dbReference>
<gene>
    <name evidence="10" type="primary">murF</name>
    <name evidence="15" type="ORF">HBA54_08460</name>
</gene>
<reference evidence="15" key="1">
    <citation type="submission" date="2020-03" db="EMBL/GenBank/DDBJ databases">
        <title>Genome of Pelagibius litoralis DSM 21314T.</title>
        <authorList>
            <person name="Wang G."/>
        </authorList>
    </citation>
    <scope>NUCLEOTIDE SEQUENCE</scope>
    <source>
        <strain evidence="15">DSM 21314</strain>
    </source>
</reference>
<sequence length="475" mass="49449">MTAASLWTAEEVAQATGGRITGDWQASGVSIDSRSLEAGDLFVALKGPSFDGHDYAGKAIKAGAAAALVHRRADGIDESDPLIIVDDSFAALWRLGTAARERSQARLIAVTGSVGKTGTKEALRLCLEPQGITAASVGSFNNHWGVPLSLARMQRDAAYGIFELGMNHAGEISELTALVRPHVAIITNIEPAHLGNFDSIAGIADAKAEIFEGMDANGCAILNRDNAFFHHLRDKAETAGIGRILSFGRHKDADARLVEESLHATCSSVKAIIRGSELDYCIALPGSHWVMNSLAVLAAVGAAGADPVKAAAQLAGLNALKGRGERHTVETPGGSFKLIDDSYNANPTSMRAAVDVLGRSTLGAGGRRIAVLGDMLELGAQSTEMHAKLAEPLREAGVDLVFTCGSEMAALHEALPQNLRGAHGASSQDLAAQLAEAVKPGDSILVKGSLGSRMALVVEALLALDQSLPRAANGQ</sequence>
<evidence type="ECO:0000313" key="15">
    <source>
        <dbReference type="EMBL" id="NIA68621.1"/>
    </source>
</evidence>
<keyword evidence="3 10" id="KW-0132">Cell division</keyword>
<dbReference type="InterPro" id="IPR000713">
    <property type="entry name" value="Mur_ligase_N"/>
</dbReference>
<keyword evidence="9 10" id="KW-0961">Cell wall biogenesis/degradation</keyword>
<comment type="caution">
    <text evidence="10">Lacks conserved residue(s) required for the propagation of feature annotation.</text>
</comment>
<dbReference type="SUPFAM" id="SSF53244">
    <property type="entry name" value="MurD-like peptide ligases, peptide-binding domain"/>
    <property type="match status" value="1"/>
</dbReference>
<dbReference type="GO" id="GO:0071555">
    <property type="term" value="P:cell wall organization"/>
    <property type="evidence" value="ECO:0007669"/>
    <property type="project" value="UniProtKB-KW"/>
</dbReference>
<dbReference type="Gene3D" id="3.90.190.20">
    <property type="entry name" value="Mur ligase, C-terminal domain"/>
    <property type="match status" value="1"/>
</dbReference>
<keyword evidence="8 10" id="KW-0131">Cell cycle</keyword>
<dbReference type="InterPro" id="IPR004101">
    <property type="entry name" value="Mur_ligase_C"/>
</dbReference>
<keyword evidence="5 10" id="KW-0067">ATP-binding</keyword>
<dbReference type="Pfam" id="PF02875">
    <property type="entry name" value="Mur_ligase_C"/>
    <property type="match status" value="1"/>
</dbReference>
<dbReference type="GO" id="GO:0051301">
    <property type="term" value="P:cell division"/>
    <property type="evidence" value="ECO:0007669"/>
    <property type="project" value="UniProtKB-KW"/>
</dbReference>
<dbReference type="Pfam" id="PF01225">
    <property type="entry name" value="Mur_ligase"/>
    <property type="match status" value="1"/>
</dbReference>
<evidence type="ECO:0000256" key="1">
    <source>
        <dbReference type="ARBA" id="ARBA00022490"/>
    </source>
</evidence>
<evidence type="ECO:0000256" key="7">
    <source>
        <dbReference type="ARBA" id="ARBA00022984"/>
    </source>
</evidence>
<dbReference type="Proteomes" id="UP000761264">
    <property type="component" value="Unassembled WGS sequence"/>
</dbReference>
<dbReference type="NCBIfam" id="NF010693">
    <property type="entry name" value="PRK14093.1"/>
    <property type="match status" value="1"/>
</dbReference>
<dbReference type="RefSeq" id="WP_167223397.1">
    <property type="nucleotide sequence ID" value="NZ_JAAQPH010000005.1"/>
</dbReference>
<evidence type="ECO:0000259" key="14">
    <source>
        <dbReference type="Pfam" id="PF08245"/>
    </source>
</evidence>
<dbReference type="PANTHER" id="PTHR43024:SF1">
    <property type="entry name" value="UDP-N-ACETYLMURAMOYL-TRIPEPTIDE--D-ALANYL-D-ALANINE LIGASE"/>
    <property type="match status" value="1"/>
</dbReference>
<dbReference type="AlphaFoldDB" id="A0A967C6T8"/>
<evidence type="ECO:0000256" key="3">
    <source>
        <dbReference type="ARBA" id="ARBA00022618"/>
    </source>
</evidence>
<keyword evidence="16" id="KW-1185">Reference proteome</keyword>
<evidence type="ECO:0000256" key="6">
    <source>
        <dbReference type="ARBA" id="ARBA00022960"/>
    </source>
</evidence>
<evidence type="ECO:0000256" key="9">
    <source>
        <dbReference type="ARBA" id="ARBA00023316"/>
    </source>
</evidence>
<dbReference type="GO" id="GO:0008360">
    <property type="term" value="P:regulation of cell shape"/>
    <property type="evidence" value="ECO:0007669"/>
    <property type="project" value="UniProtKB-KW"/>
</dbReference>
<accession>A0A967C6T8</accession>
<dbReference type="SUPFAM" id="SSF63418">
    <property type="entry name" value="MurE/MurF N-terminal domain"/>
    <property type="match status" value="1"/>
</dbReference>
<keyword evidence="1 10" id="KW-0963">Cytoplasm</keyword>
<dbReference type="InterPro" id="IPR036615">
    <property type="entry name" value="Mur_ligase_C_dom_sf"/>
</dbReference>
<feature type="domain" description="Mur ligase central" evidence="14">
    <location>
        <begin position="110"/>
        <end position="300"/>
    </location>
</feature>
<dbReference type="EC" id="6.3.2.10" evidence="10 11"/>
<comment type="subcellular location">
    <subcellularLocation>
        <location evidence="10 11">Cytoplasm</location>
    </subcellularLocation>
</comment>
<organism evidence="15 16">
    <name type="scientific">Pelagibius litoralis</name>
    <dbReference type="NCBI Taxonomy" id="374515"/>
    <lineage>
        <taxon>Bacteria</taxon>
        <taxon>Pseudomonadati</taxon>
        <taxon>Pseudomonadota</taxon>
        <taxon>Alphaproteobacteria</taxon>
        <taxon>Rhodospirillales</taxon>
        <taxon>Rhodovibrionaceae</taxon>
        <taxon>Pelagibius</taxon>
    </lineage>
</organism>
<dbReference type="GO" id="GO:0009252">
    <property type="term" value="P:peptidoglycan biosynthetic process"/>
    <property type="evidence" value="ECO:0007669"/>
    <property type="project" value="UniProtKB-UniRule"/>
</dbReference>
<dbReference type="Pfam" id="PF08245">
    <property type="entry name" value="Mur_ligase_M"/>
    <property type="match status" value="1"/>
</dbReference>
<comment type="caution">
    <text evidence="15">The sequence shown here is derived from an EMBL/GenBank/DDBJ whole genome shotgun (WGS) entry which is preliminary data.</text>
</comment>